<dbReference type="GO" id="GO:0042134">
    <property type="term" value="F:rRNA primary transcript binding"/>
    <property type="evidence" value="ECO:0007669"/>
    <property type="project" value="InterPro"/>
</dbReference>
<dbReference type="VEuPathDB" id="FungiDB:PNEJI1_000779"/>
<evidence type="ECO:0000259" key="2">
    <source>
        <dbReference type="PROSITE" id="PS50833"/>
    </source>
</evidence>
<gene>
    <name evidence="3" type="ORF">PNEJI1_000779</name>
</gene>
<reference evidence="3 4" key="1">
    <citation type="journal article" date="2012" name="MBio">
        <title>De novo assembly of the Pneumocystis jirovecii genome from a single bronchoalveolar lavage fluid specimen from a patient.</title>
        <authorList>
            <person name="Cisse O.H."/>
            <person name="Pagni M."/>
            <person name="Hauser P.M."/>
        </authorList>
    </citation>
    <scope>NUCLEOTIDE SEQUENCE [LARGE SCALE GENOMIC DNA]</scope>
    <source>
        <strain evidence="3 4">SE8</strain>
    </source>
</reference>
<feature type="region of interest" description="Disordered" evidence="1">
    <location>
        <begin position="1"/>
        <end position="28"/>
    </location>
</feature>
<dbReference type="FunCoup" id="L0PCB3">
    <property type="interactions" value="433"/>
</dbReference>
<dbReference type="EMBL" id="CAKM01000171">
    <property type="protein sequence ID" value="CCJ29275.1"/>
    <property type="molecule type" value="Genomic_DNA"/>
</dbReference>
<feature type="compositionally biased region" description="Basic residues" evidence="1">
    <location>
        <begin position="1"/>
        <end position="15"/>
    </location>
</feature>
<dbReference type="InterPro" id="IPR044281">
    <property type="entry name" value="IMP4/RPF1"/>
</dbReference>
<evidence type="ECO:0000256" key="1">
    <source>
        <dbReference type="SAM" id="MobiDB-lite"/>
    </source>
</evidence>
<dbReference type="Pfam" id="PF04427">
    <property type="entry name" value="Brix"/>
    <property type="match status" value="1"/>
</dbReference>
<feature type="domain" description="Brix" evidence="2">
    <location>
        <begin position="99"/>
        <end position="282"/>
    </location>
</feature>
<dbReference type="Gene3D" id="3.40.50.10480">
    <property type="entry name" value="Probable brix-domain ribosomal biogenesis protein"/>
    <property type="match status" value="1"/>
</dbReference>
<dbReference type="PANTHER" id="PTHR22734">
    <property type="entry name" value="U3 SMALL NUCLEOLAR RIBONUCLEOPROTEIN PROTEIN IMP4"/>
    <property type="match status" value="1"/>
</dbReference>
<dbReference type="InParanoid" id="L0PCB3"/>
<dbReference type="Proteomes" id="UP000010422">
    <property type="component" value="Unassembled WGS sequence"/>
</dbReference>
<dbReference type="GO" id="GO:0005730">
    <property type="term" value="C:nucleolus"/>
    <property type="evidence" value="ECO:0007669"/>
    <property type="project" value="TreeGrafter"/>
</dbReference>
<protein>
    <recommendedName>
        <fullName evidence="2">Brix domain-containing protein</fullName>
    </recommendedName>
</protein>
<organism evidence="4">
    <name type="scientific">Pneumocystis jirovecii</name>
    <name type="common">Human pneumocystis pneumonia agent</name>
    <dbReference type="NCBI Taxonomy" id="42068"/>
    <lineage>
        <taxon>Eukaryota</taxon>
        <taxon>Fungi</taxon>
        <taxon>Dikarya</taxon>
        <taxon>Ascomycota</taxon>
        <taxon>Taphrinomycotina</taxon>
        <taxon>Pneumocystomycetes</taxon>
        <taxon>Pneumocystaceae</taxon>
        <taxon>Pneumocystis</taxon>
    </lineage>
</organism>
<dbReference type="PANTHER" id="PTHR22734:SF3">
    <property type="entry name" value="RIBOSOME PRODUCTION FACTOR 1"/>
    <property type="match status" value="1"/>
</dbReference>
<comment type="caution">
    <text evidence="3">The sequence shown here is derived from an EMBL/GenBank/DDBJ whole genome shotgun (WGS) entry which is preliminary data.</text>
</comment>
<dbReference type="SUPFAM" id="SSF52954">
    <property type="entry name" value="Class II aaRS ABD-related"/>
    <property type="match status" value="1"/>
</dbReference>
<proteinExistence type="predicted"/>
<evidence type="ECO:0000313" key="3">
    <source>
        <dbReference type="EMBL" id="CCJ29275.1"/>
    </source>
</evidence>
<name>L0PCB3_PNEJI</name>
<dbReference type="GO" id="GO:0030687">
    <property type="term" value="C:preribosome, large subunit precursor"/>
    <property type="evidence" value="ECO:0007669"/>
    <property type="project" value="TreeGrafter"/>
</dbReference>
<evidence type="ECO:0000313" key="4">
    <source>
        <dbReference type="Proteomes" id="UP000010422"/>
    </source>
</evidence>
<dbReference type="SMART" id="SM00879">
    <property type="entry name" value="Brix"/>
    <property type="match status" value="1"/>
</dbReference>
<dbReference type="GO" id="GO:0000470">
    <property type="term" value="P:maturation of LSU-rRNA"/>
    <property type="evidence" value="ECO:0007669"/>
    <property type="project" value="TreeGrafter"/>
</dbReference>
<dbReference type="GO" id="GO:0000460">
    <property type="term" value="P:maturation of 5.8S rRNA"/>
    <property type="evidence" value="ECO:0007669"/>
    <property type="project" value="TreeGrafter"/>
</dbReference>
<accession>L0PCB3</accession>
<sequence>MPKQRNKQVNTKKKTFSALDKRHQRVRPRKQMLIFEKKKRIKEIKKREKDKVDSNAKQPHTIESKREANKNVFQEENEEIERKLDEETFESINDPKYIPKTLITTSKRPSKQTYSFARELIDLFPHSTFIKRGVQFEIDKIAMYCAKRGYSNLIFVNENRKMPDSLTVIHLPSGPSFYFTLSSITPIRCIYQHGRATSHIPELIISNFTTKLGLVVGRMFRSLFPAQPDFEGRQVVTIHNQRDFIFVRRHRYIFKNEMKVGLQELGPQFTLRLRLMQRGIYDKDGNDIIFKNKPGEESNRRRFWLS</sequence>
<dbReference type="InterPro" id="IPR007109">
    <property type="entry name" value="Brix"/>
</dbReference>
<dbReference type="PROSITE" id="PS50833">
    <property type="entry name" value="BRIX"/>
    <property type="match status" value="1"/>
</dbReference>
<dbReference type="STRING" id="1209962.L0PCB3"/>
<dbReference type="AlphaFoldDB" id="L0PCB3"/>